<comment type="caution">
    <text evidence="4">The sequence shown here is derived from an EMBL/GenBank/DDBJ whole genome shotgun (WGS) entry which is preliminary data.</text>
</comment>
<dbReference type="InterPro" id="IPR018247">
    <property type="entry name" value="EF_Hand_1_Ca_BS"/>
</dbReference>
<dbReference type="AlphaFoldDB" id="A0A0G0I5X4"/>
<evidence type="ECO:0000313" key="4">
    <source>
        <dbReference type="EMBL" id="KKQ46380.1"/>
    </source>
</evidence>
<evidence type="ECO:0000256" key="1">
    <source>
        <dbReference type="SAM" id="MobiDB-lite"/>
    </source>
</evidence>
<keyword evidence="2" id="KW-0732">Signal</keyword>
<feature type="region of interest" description="Disordered" evidence="1">
    <location>
        <begin position="365"/>
        <end position="391"/>
    </location>
</feature>
<feature type="signal peptide" evidence="2">
    <location>
        <begin position="1"/>
        <end position="27"/>
    </location>
</feature>
<proteinExistence type="predicted"/>
<dbReference type="GO" id="GO:0004553">
    <property type="term" value="F:hydrolase activity, hydrolyzing O-glycosyl compounds"/>
    <property type="evidence" value="ECO:0007669"/>
    <property type="project" value="InterPro"/>
</dbReference>
<gene>
    <name evidence="4" type="ORF">US62_C0001G0023</name>
</gene>
<organism evidence="4 5">
    <name type="scientific">Candidatus Woesebacteria bacterium GW2011_GWA1_37_8</name>
    <dbReference type="NCBI Taxonomy" id="1618546"/>
    <lineage>
        <taxon>Bacteria</taxon>
        <taxon>Candidatus Woeseibacteriota</taxon>
    </lineage>
</organism>
<feature type="chain" id="PRO_5005181954" evidence="2">
    <location>
        <begin position="28"/>
        <end position="451"/>
    </location>
</feature>
<reference evidence="4 5" key="1">
    <citation type="journal article" date="2015" name="Nature">
        <title>rRNA introns, odd ribosomes, and small enigmatic genomes across a large radiation of phyla.</title>
        <authorList>
            <person name="Brown C.T."/>
            <person name="Hug L.A."/>
            <person name="Thomas B.C."/>
            <person name="Sharon I."/>
            <person name="Castelle C.J."/>
            <person name="Singh A."/>
            <person name="Wilkins M.J."/>
            <person name="Williams K.H."/>
            <person name="Banfield J.F."/>
        </authorList>
    </citation>
    <scope>NUCLEOTIDE SEQUENCE [LARGE SCALE GENOMIC DNA]</scope>
</reference>
<dbReference type="Pfam" id="PF00404">
    <property type="entry name" value="Dockerin_1"/>
    <property type="match status" value="1"/>
</dbReference>
<dbReference type="PROSITE" id="PS51766">
    <property type="entry name" value="DOCKERIN"/>
    <property type="match status" value="1"/>
</dbReference>
<evidence type="ECO:0000313" key="5">
    <source>
        <dbReference type="Proteomes" id="UP000034603"/>
    </source>
</evidence>
<name>A0A0G0I5X4_9BACT</name>
<evidence type="ECO:0000259" key="3">
    <source>
        <dbReference type="PROSITE" id="PS51766"/>
    </source>
</evidence>
<dbReference type="PROSITE" id="PS00018">
    <property type="entry name" value="EF_HAND_1"/>
    <property type="match status" value="2"/>
</dbReference>
<evidence type="ECO:0000256" key="2">
    <source>
        <dbReference type="SAM" id="SignalP"/>
    </source>
</evidence>
<protein>
    <submittedName>
        <fullName evidence="4">Parallel beta-helix repeat containing protein</fullName>
    </submittedName>
</protein>
<accession>A0A0G0I5X4</accession>
<dbReference type="EMBL" id="LBTR01000001">
    <property type="protein sequence ID" value="KKQ46380.1"/>
    <property type="molecule type" value="Genomic_DNA"/>
</dbReference>
<feature type="domain" description="Dockerin" evidence="3">
    <location>
        <begin position="394"/>
        <end position="451"/>
    </location>
</feature>
<dbReference type="InterPro" id="IPR036439">
    <property type="entry name" value="Dockerin_dom_sf"/>
</dbReference>
<dbReference type="Gene3D" id="1.10.1330.10">
    <property type="entry name" value="Dockerin domain"/>
    <property type="match status" value="1"/>
</dbReference>
<dbReference type="InterPro" id="IPR002105">
    <property type="entry name" value="Dockerin_1_rpt"/>
</dbReference>
<dbReference type="Proteomes" id="UP000034603">
    <property type="component" value="Unassembled WGS sequence"/>
</dbReference>
<dbReference type="GO" id="GO:0000272">
    <property type="term" value="P:polysaccharide catabolic process"/>
    <property type="evidence" value="ECO:0007669"/>
    <property type="project" value="InterPro"/>
</dbReference>
<dbReference type="SUPFAM" id="SSF63446">
    <property type="entry name" value="Type I dockerin domain"/>
    <property type="match status" value="1"/>
</dbReference>
<dbReference type="InterPro" id="IPR016134">
    <property type="entry name" value="Dockerin_dom"/>
</dbReference>
<sequence length="451" mass="50403">MYKVIKRVIAVCFSFLLLSIGRSNVYAQVDPNLSVRLQQSPIIVNRNSIALFEQIPDFTTTDSNGDCIDDSTGVISYFCRAEKIRLIFGNRSVGVTTNDALTCFEAPSSSQASFTCTKLVHNDPSYNLSPEYIYWSRTGGYNRANWIHEGFASTWYTMTNDYITFLDNNQVQGGRSLNDFDVYTYQFSYLNVMDGDSIANLTSCGGSNQPRCGFFYNNSSDKADVYDLDRRLVAHSNKYFVFQTTSLARSIGTQVSTNFNNQMRQFINSGRDSNGRYRILLDFADVEATLPDGRECYDNRDGVLYCQNTSVCENWPDDRINQPAICQHYTVETENGHFSMGAANVRIAKAYWVLMAQLAGWVPGSTQSTPTPTPAVTNTPTPTATRTPTPTPTTVLVQGDANGDGRVDGVDYIIWLNHFNQTTSQGRVVGDFNSSGRVDGADYVIWMSNYH</sequence>